<name>A0A7D4Q4C1_9MICO</name>
<accession>A0A7D4Q4C1</accession>
<gene>
    <name evidence="2" type="ORF">HRU87_01695</name>
</gene>
<protein>
    <submittedName>
        <fullName evidence="2">Uncharacterized protein</fullName>
    </submittedName>
</protein>
<dbReference type="Proteomes" id="UP000501003">
    <property type="component" value="Chromosome"/>
</dbReference>
<sequence length="79" mass="8377">MAENQNRSQIEVTLAYMAIGVTAASVVSMALTLILSVLGVSNMPAFLAQLPLVGFPIGFLLIIGMLISSIVRKGKENRS</sequence>
<reference evidence="2 3" key="1">
    <citation type="submission" date="2020-05" db="EMBL/GenBank/DDBJ databases">
        <title>Aquirufa sp. strain 15G-AUS-rot a new Aquirufa species.</title>
        <authorList>
            <person name="Pitt A."/>
            <person name="Hahn M.W."/>
        </authorList>
    </citation>
    <scope>NUCLEOTIDE SEQUENCE [LARGE SCALE GENOMIC DNA]</scope>
    <source>
        <strain evidence="2 3">15G-AUS-rot</strain>
    </source>
</reference>
<keyword evidence="1" id="KW-1133">Transmembrane helix</keyword>
<proteinExistence type="predicted"/>
<keyword evidence="3" id="KW-1185">Reference proteome</keyword>
<evidence type="ECO:0000256" key="1">
    <source>
        <dbReference type="SAM" id="Phobius"/>
    </source>
</evidence>
<feature type="transmembrane region" description="Helical" evidence="1">
    <location>
        <begin position="12"/>
        <end position="38"/>
    </location>
</feature>
<dbReference type="EMBL" id="CP054056">
    <property type="protein sequence ID" value="QKJ24943.1"/>
    <property type="molecule type" value="Genomic_DNA"/>
</dbReference>
<evidence type="ECO:0000313" key="3">
    <source>
        <dbReference type="Proteomes" id="UP000501003"/>
    </source>
</evidence>
<dbReference type="AlphaFoldDB" id="A0A7D4Q4C1"/>
<keyword evidence="1" id="KW-0472">Membrane</keyword>
<keyword evidence="1" id="KW-0812">Transmembrane</keyword>
<dbReference type="KEGG" id="aqg:HRU87_01695"/>
<feature type="transmembrane region" description="Helical" evidence="1">
    <location>
        <begin position="50"/>
        <end position="71"/>
    </location>
</feature>
<dbReference type="RefSeq" id="WP_173493240.1">
    <property type="nucleotide sequence ID" value="NZ_CP054056.1"/>
</dbReference>
<evidence type="ECO:0000313" key="2">
    <source>
        <dbReference type="EMBL" id="QKJ24943.1"/>
    </source>
</evidence>
<organism evidence="2 3">
    <name type="scientific">Aquiluna borgnonia</name>
    <dbReference type="NCBI Taxonomy" id="2499157"/>
    <lineage>
        <taxon>Bacteria</taxon>
        <taxon>Bacillati</taxon>
        <taxon>Actinomycetota</taxon>
        <taxon>Actinomycetes</taxon>
        <taxon>Micrococcales</taxon>
        <taxon>Microbacteriaceae</taxon>
        <taxon>Luna cluster</taxon>
        <taxon>Luna-1 subcluster</taxon>
        <taxon>Aquiluna</taxon>
    </lineage>
</organism>